<keyword evidence="11" id="KW-1185">Reference proteome</keyword>
<feature type="DNA-binding region" description="OmpR/PhoB-type" evidence="7">
    <location>
        <begin position="134"/>
        <end position="233"/>
    </location>
</feature>
<sequence length="238" mass="26354">MTTPAGHLVVIDDDAEMRALLQRYLGENGYAVRALADGTALERALARQPADVLILDVMLPGEDGLAICRRLRAAGEQTPIIMLTAKGDPVERVLGLEMGADDYLAKPFLPRELLARVAALQRRNLKAGYVRQGGRQLRFGQFVLDLDALSLTREGRQLDISTREFRLLAALAQQAGRPLSRAQLIDLAMGRDAGITERAIDVQVVRLRRLLEDDPARPRWIRTVWGHGYVFAKADEAP</sequence>
<feature type="domain" description="OmpR/PhoB-type" evidence="9">
    <location>
        <begin position="134"/>
        <end position="233"/>
    </location>
</feature>
<keyword evidence="4 7" id="KW-0238">DNA-binding</keyword>
<keyword evidence="3" id="KW-0805">Transcription regulation</keyword>
<dbReference type="Gene3D" id="1.10.10.10">
    <property type="entry name" value="Winged helix-like DNA-binding domain superfamily/Winged helix DNA-binding domain"/>
    <property type="match status" value="1"/>
</dbReference>
<dbReference type="GO" id="GO:0006355">
    <property type="term" value="P:regulation of DNA-templated transcription"/>
    <property type="evidence" value="ECO:0007669"/>
    <property type="project" value="InterPro"/>
</dbReference>
<feature type="modified residue" description="4-aspartylphosphate" evidence="6">
    <location>
        <position position="56"/>
    </location>
</feature>
<evidence type="ECO:0000256" key="7">
    <source>
        <dbReference type="PROSITE-ProRule" id="PRU01091"/>
    </source>
</evidence>
<evidence type="ECO:0000256" key="3">
    <source>
        <dbReference type="ARBA" id="ARBA00023015"/>
    </source>
</evidence>
<keyword evidence="1 6" id="KW-0597">Phosphoprotein</keyword>
<dbReference type="PANTHER" id="PTHR48111">
    <property type="entry name" value="REGULATOR OF RPOS"/>
    <property type="match status" value="1"/>
</dbReference>
<dbReference type="OrthoDB" id="165980at2"/>
<keyword evidence="2" id="KW-0902">Two-component regulatory system</keyword>
<name>A0A562R5F9_9BURK</name>
<dbReference type="CDD" id="cd17574">
    <property type="entry name" value="REC_OmpR"/>
    <property type="match status" value="1"/>
</dbReference>
<evidence type="ECO:0000256" key="6">
    <source>
        <dbReference type="PROSITE-ProRule" id="PRU00169"/>
    </source>
</evidence>
<dbReference type="PROSITE" id="PS51755">
    <property type="entry name" value="OMPR_PHOB"/>
    <property type="match status" value="1"/>
</dbReference>
<dbReference type="Proteomes" id="UP000318431">
    <property type="component" value="Unassembled WGS sequence"/>
</dbReference>
<dbReference type="PANTHER" id="PTHR48111:SF4">
    <property type="entry name" value="DNA-BINDING DUAL TRANSCRIPTIONAL REGULATOR OMPR"/>
    <property type="match status" value="1"/>
</dbReference>
<protein>
    <submittedName>
        <fullName evidence="10">Two-component system phosphate regulon response regulator OmpR</fullName>
    </submittedName>
</protein>
<evidence type="ECO:0000256" key="5">
    <source>
        <dbReference type="ARBA" id="ARBA00023163"/>
    </source>
</evidence>
<reference evidence="10 11" key="1">
    <citation type="journal article" date="2015" name="Stand. Genomic Sci.">
        <title>Genomic Encyclopedia of Bacterial and Archaeal Type Strains, Phase III: the genomes of soil and plant-associated and newly described type strains.</title>
        <authorList>
            <person name="Whitman W.B."/>
            <person name="Woyke T."/>
            <person name="Klenk H.P."/>
            <person name="Zhou Y."/>
            <person name="Lilburn T.G."/>
            <person name="Beck B.J."/>
            <person name="De Vos P."/>
            <person name="Vandamme P."/>
            <person name="Eisen J.A."/>
            <person name="Garrity G."/>
            <person name="Hugenholtz P."/>
            <person name="Kyrpides N.C."/>
        </authorList>
    </citation>
    <scope>NUCLEOTIDE SEQUENCE [LARGE SCALE GENOMIC DNA]</scope>
    <source>
        <strain evidence="10 11">CGMCC 1.10822</strain>
    </source>
</reference>
<feature type="domain" description="Response regulatory" evidence="8">
    <location>
        <begin position="7"/>
        <end position="121"/>
    </location>
</feature>
<evidence type="ECO:0000313" key="11">
    <source>
        <dbReference type="Proteomes" id="UP000318431"/>
    </source>
</evidence>
<dbReference type="GO" id="GO:0005829">
    <property type="term" value="C:cytosol"/>
    <property type="evidence" value="ECO:0007669"/>
    <property type="project" value="TreeGrafter"/>
</dbReference>
<dbReference type="GO" id="GO:0032993">
    <property type="term" value="C:protein-DNA complex"/>
    <property type="evidence" value="ECO:0007669"/>
    <property type="project" value="TreeGrafter"/>
</dbReference>
<proteinExistence type="predicted"/>
<dbReference type="SUPFAM" id="SSF46894">
    <property type="entry name" value="C-terminal effector domain of the bipartite response regulators"/>
    <property type="match status" value="1"/>
</dbReference>
<dbReference type="GO" id="GO:0000976">
    <property type="term" value="F:transcription cis-regulatory region binding"/>
    <property type="evidence" value="ECO:0007669"/>
    <property type="project" value="TreeGrafter"/>
</dbReference>
<evidence type="ECO:0000313" key="10">
    <source>
        <dbReference type="EMBL" id="TWI64298.1"/>
    </source>
</evidence>
<dbReference type="GO" id="GO:0000156">
    <property type="term" value="F:phosphorelay response regulator activity"/>
    <property type="evidence" value="ECO:0007669"/>
    <property type="project" value="TreeGrafter"/>
</dbReference>
<dbReference type="InterPro" id="IPR001867">
    <property type="entry name" value="OmpR/PhoB-type_DNA-bd"/>
</dbReference>
<dbReference type="InterPro" id="IPR016032">
    <property type="entry name" value="Sig_transdc_resp-reg_C-effctor"/>
</dbReference>
<evidence type="ECO:0000256" key="1">
    <source>
        <dbReference type="ARBA" id="ARBA00022553"/>
    </source>
</evidence>
<evidence type="ECO:0000256" key="4">
    <source>
        <dbReference type="ARBA" id="ARBA00023125"/>
    </source>
</evidence>
<dbReference type="SMART" id="SM00862">
    <property type="entry name" value="Trans_reg_C"/>
    <property type="match status" value="1"/>
</dbReference>
<keyword evidence="5" id="KW-0804">Transcription</keyword>
<dbReference type="Gene3D" id="3.40.50.2300">
    <property type="match status" value="1"/>
</dbReference>
<dbReference type="EMBL" id="VLLB01000005">
    <property type="protein sequence ID" value="TWI64298.1"/>
    <property type="molecule type" value="Genomic_DNA"/>
</dbReference>
<evidence type="ECO:0000259" key="8">
    <source>
        <dbReference type="PROSITE" id="PS50110"/>
    </source>
</evidence>
<evidence type="ECO:0000259" key="9">
    <source>
        <dbReference type="PROSITE" id="PS51755"/>
    </source>
</evidence>
<dbReference type="InterPro" id="IPR036388">
    <property type="entry name" value="WH-like_DNA-bd_sf"/>
</dbReference>
<dbReference type="SMART" id="SM00448">
    <property type="entry name" value="REC"/>
    <property type="match status" value="1"/>
</dbReference>
<dbReference type="CDD" id="cd00383">
    <property type="entry name" value="trans_reg_C"/>
    <property type="match status" value="1"/>
</dbReference>
<dbReference type="PROSITE" id="PS50110">
    <property type="entry name" value="RESPONSE_REGULATORY"/>
    <property type="match status" value="1"/>
</dbReference>
<dbReference type="InterPro" id="IPR001789">
    <property type="entry name" value="Sig_transdc_resp-reg_receiver"/>
</dbReference>
<dbReference type="InterPro" id="IPR039420">
    <property type="entry name" value="WalR-like"/>
</dbReference>
<gene>
    <name evidence="10" type="ORF">IP91_03067</name>
</gene>
<accession>A0A562R5F9</accession>
<evidence type="ECO:0000256" key="2">
    <source>
        <dbReference type="ARBA" id="ARBA00023012"/>
    </source>
</evidence>
<dbReference type="RefSeq" id="WP_145649962.1">
    <property type="nucleotide sequence ID" value="NZ_VLLB01000005.1"/>
</dbReference>
<dbReference type="SUPFAM" id="SSF52172">
    <property type="entry name" value="CheY-like"/>
    <property type="match status" value="1"/>
</dbReference>
<comment type="caution">
    <text evidence="10">The sequence shown here is derived from an EMBL/GenBank/DDBJ whole genome shotgun (WGS) entry which is preliminary data.</text>
</comment>
<dbReference type="InterPro" id="IPR011006">
    <property type="entry name" value="CheY-like_superfamily"/>
</dbReference>
<dbReference type="Gene3D" id="6.10.250.690">
    <property type="match status" value="1"/>
</dbReference>
<dbReference type="Pfam" id="PF00072">
    <property type="entry name" value="Response_reg"/>
    <property type="match status" value="1"/>
</dbReference>
<dbReference type="AlphaFoldDB" id="A0A562R5F9"/>
<dbReference type="Pfam" id="PF00486">
    <property type="entry name" value="Trans_reg_C"/>
    <property type="match status" value="1"/>
</dbReference>
<organism evidence="10 11">
    <name type="scientific">Pseudoduganella lurida</name>
    <dbReference type="NCBI Taxonomy" id="1036180"/>
    <lineage>
        <taxon>Bacteria</taxon>
        <taxon>Pseudomonadati</taxon>
        <taxon>Pseudomonadota</taxon>
        <taxon>Betaproteobacteria</taxon>
        <taxon>Burkholderiales</taxon>
        <taxon>Oxalobacteraceae</taxon>
        <taxon>Telluria group</taxon>
        <taxon>Pseudoduganella</taxon>
    </lineage>
</organism>